<evidence type="ECO:0008006" key="5">
    <source>
        <dbReference type="Google" id="ProtNLM"/>
    </source>
</evidence>
<evidence type="ECO:0000313" key="4">
    <source>
        <dbReference type="EMBL" id="KKM41794.1"/>
    </source>
</evidence>
<evidence type="ECO:0000256" key="1">
    <source>
        <dbReference type="ARBA" id="ARBA00005850"/>
    </source>
</evidence>
<name>A0A0F9ILT6_9ZZZZ</name>
<dbReference type="Gene3D" id="1.10.287.3240">
    <property type="match status" value="1"/>
</dbReference>
<accession>A0A0F9ILT6</accession>
<proteinExistence type="inferred from homology"/>
<comment type="caution">
    <text evidence="4">The sequence shown here is derived from an EMBL/GenBank/DDBJ whole genome shotgun (WGS) entry which is preliminary data.</text>
</comment>
<dbReference type="Pfam" id="PF01813">
    <property type="entry name" value="ATP-synt_D"/>
    <property type="match status" value="1"/>
</dbReference>
<keyword evidence="2" id="KW-0813">Transport</keyword>
<dbReference type="NCBIfam" id="TIGR00309">
    <property type="entry name" value="V_ATPase_subD"/>
    <property type="match status" value="1"/>
</dbReference>
<keyword evidence="3" id="KW-0406">Ion transport</keyword>
<reference evidence="4" key="1">
    <citation type="journal article" date="2015" name="Nature">
        <title>Complex archaea that bridge the gap between prokaryotes and eukaryotes.</title>
        <authorList>
            <person name="Spang A."/>
            <person name="Saw J.H."/>
            <person name="Jorgensen S.L."/>
            <person name="Zaremba-Niedzwiedzka K."/>
            <person name="Martijn J."/>
            <person name="Lind A.E."/>
            <person name="van Eijk R."/>
            <person name="Schleper C."/>
            <person name="Guy L."/>
            <person name="Ettema T.J."/>
        </authorList>
    </citation>
    <scope>NUCLEOTIDE SEQUENCE</scope>
</reference>
<dbReference type="PANTHER" id="PTHR11671">
    <property type="entry name" value="V-TYPE ATP SYNTHASE SUBUNIT D"/>
    <property type="match status" value="1"/>
</dbReference>
<sequence>MSADRLEVHPTRLELLALKRRKTLAEGIADILQKDLEVLILALVEYRERASVLQTQLYDVLTKSYNQFIEAEMVSGSLKVKELALTTTPIDFNVKTSTATGVLGIQFPFLKLIKQGKNEHKPRLSLTDTPIQLEEAASRINNVMNAVVELASLTAAIRELLEVISLKRRQINRIQFKTIPQFDKTIEYIENMLEEIEQQDAIRVRVLQRKRKERAEKSYETGSI</sequence>
<dbReference type="EMBL" id="LAZR01012103">
    <property type="protein sequence ID" value="KKM41794.1"/>
    <property type="molecule type" value="Genomic_DNA"/>
</dbReference>
<organism evidence="4">
    <name type="scientific">marine sediment metagenome</name>
    <dbReference type="NCBI Taxonomy" id="412755"/>
    <lineage>
        <taxon>unclassified sequences</taxon>
        <taxon>metagenomes</taxon>
        <taxon>ecological metagenomes</taxon>
    </lineage>
</organism>
<dbReference type="AlphaFoldDB" id="A0A0F9ILT6"/>
<evidence type="ECO:0000256" key="3">
    <source>
        <dbReference type="ARBA" id="ARBA00023065"/>
    </source>
</evidence>
<protein>
    <recommendedName>
        <fullName evidence="5">V-type ATP synthase subunit D</fullName>
    </recommendedName>
</protein>
<comment type="similarity">
    <text evidence="1">Belongs to the V-ATPase D subunit family.</text>
</comment>
<gene>
    <name evidence="4" type="ORF">LCGC14_1563540</name>
</gene>
<evidence type="ECO:0000256" key="2">
    <source>
        <dbReference type="ARBA" id="ARBA00022448"/>
    </source>
</evidence>
<dbReference type="InterPro" id="IPR002699">
    <property type="entry name" value="V_ATPase_D"/>
</dbReference>
<dbReference type="GO" id="GO:0046961">
    <property type="term" value="F:proton-transporting ATPase activity, rotational mechanism"/>
    <property type="evidence" value="ECO:0007669"/>
    <property type="project" value="InterPro"/>
</dbReference>